<feature type="transmembrane region" description="Helical" evidence="5">
    <location>
        <begin position="181"/>
        <end position="200"/>
    </location>
</feature>
<dbReference type="Proteomes" id="UP000267096">
    <property type="component" value="Unassembled WGS sequence"/>
</dbReference>
<reference evidence="10" key="1">
    <citation type="submission" date="2016-04" db="UniProtKB">
        <authorList>
            <consortium name="WormBaseParasite"/>
        </authorList>
    </citation>
    <scope>IDENTIFICATION</scope>
</reference>
<evidence type="ECO:0000256" key="2">
    <source>
        <dbReference type="ARBA" id="ARBA00022692"/>
    </source>
</evidence>
<feature type="transmembrane region" description="Helical" evidence="5">
    <location>
        <begin position="98"/>
        <end position="119"/>
    </location>
</feature>
<organism evidence="10">
    <name type="scientific">Anisakis simplex</name>
    <name type="common">Herring worm</name>
    <dbReference type="NCBI Taxonomy" id="6269"/>
    <lineage>
        <taxon>Eukaryota</taxon>
        <taxon>Metazoa</taxon>
        <taxon>Ecdysozoa</taxon>
        <taxon>Nematoda</taxon>
        <taxon>Chromadorea</taxon>
        <taxon>Rhabditida</taxon>
        <taxon>Spirurina</taxon>
        <taxon>Ascaridomorpha</taxon>
        <taxon>Ascaridoidea</taxon>
        <taxon>Anisakidae</taxon>
        <taxon>Anisakis</taxon>
        <taxon>Anisakis simplex complex</taxon>
    </lineage>
</organism>
<evidence type="ECO:0000313" key="8">
    <source>
        <dbReference type="EMBL" id="VDK42687.1"/>
    </source>
</evidence>
<name>A0A158PN02_ANISI</name>
<evidence type="ECO:0000256" key="3">
    <source>
        <dbReference type="ARBA" id="ARBA00022989"/>
    </source>
</evidence>
<evidence type="ECO:0000256" key="1">
    <source>
        <dbReference type="ARBA" id="ARBA00004141"/>
    </source>
</evidence>
<dbReference type="PANTHER" id="PTHR11827">
    <property type="entry name" value="SOLUTE CARRIER FAMILY 12, CATION COTRANSPORTERS"/>
    <property type="match status" value="1"/>
</dbReference>
<comment type="subcellular location">
    <subcellularLocation>
        <location evidence="1">Membrane</location>
        <topology evidence="1">Multi-pass membrane protein</topology>
    </subcellularLocation>
</comment>
<evidence type="ECO:0000313" key="10">
    <source>
        <dbReference type="WBParaSite" id="ASIM_0001071701-mRNA-1"/>
    </source>
</evidence>
<proteinExistence type="predicted"/>
<feature type="transmembrane region" description="Helical" evidence="5">
    <location>
        <begin position="259"/>
        <end position="284"/>
    </location>
</feature>
<keyword evidence="4 5" id="KW-0472">Membrane</keyword>
<dbReference type="GO" id="GO:0016020">
    <property type="term" value="C:membrane"/>
    <property type="evidence" value="ECO:0007669"/>
    <property type="project" value="UniProtKB-SubCell"/>
</dbReference>
<keyword evidence="2 5" id="KW-0812">Transmembrane</keyword>
<feature type="transmembrane region" description="Helical" evidence="5">
    <location>
        <begin position="291"/>
        <end position="307"/>
    </location>
</feature>
<dbReference type="Pfam" id="PF03522">
    <property type="entry name" value="SLC12"/>
    <property type="match status" value="1"/>
</dbReference>
<feature type="transmembrane region" description="Helical" evidence="5">
    <location>
        <begin position="139"/>
        <end position="160"/>
    </location>
</feature>
<keyword evidence="3 5" id="KW-1133">Transmembrane helix</keyword>
<evidence type="ECO:0000259" key="6">
    <source>
        <dbReference type="Pfam" id="PF00324"/>
    </source>
</evidence>
<keyword evidence="9" id="KW-1185">Reference proteome</keyword>
<dbReference type="WBParaSite" id="ASIM_0001071701-mRNA-1">
    <property type="protein sequence ID" value="ASIM_0001071701-mRNA-1"/>
    <property type="gene ID" value="ASIM_0001071701"/>
</dbReference>
<protein>
    <submittedName>
        <fullName evidence="10">STAS domain-containing protein</fullName>
    </submittedName>
</protein>
<evidence type="ECO:0000259" key="7">
    <source>
        <dbReference type="Pfam" id="PF03522"/>
    </source>
</evidence>
<dbReference type="Pfam" id="PF00324">
    <property type="entry name" value="AA_permease"/>
    <property type="match status" value="1"/>
</dbReference>
<sequence length="625" mass="70219">MPSSIFKTLSALPISAPEDRGVMGNCNHAFISRILACSPELERCNEERLYNKTISWNFNLVLSNFDQNIASLNNLEFDDWRNIIYDSRIFDRISASNVHIASFIGCIVMMLPLFTGTVLGANVPSALASPTKKMARGVLSAITALLIVMILIGVLTAVMIERDLLLDKFGEGSIRHLSFPLTVISPLFIIITVITMSTVAAGQYMLTAKSLLLSLITSHRFRVPDFFFYRKHKLRHMTAVLLTMAMVALFALLRSVDCILIASGCAVLGALSLINFCAAINSVLQLPRTESGVVLVITICAIVYYTGNNMITRRYSLRAYQELLLDLANMLLFTIPVGEFSATLSGAAEQILYHYHMHRVCIRQCNLILVKGHFPLTALFSQFVIDVWWIIDSGDTLVLLAHLLKRNESWRRAIIRLFVVIETLDDGNLIEEDIRRWLRSNRISLQSVEIIYADCSFICEYTSLRGLKISQRFGDLPKQSVFAKVAKFLGLFVLLNFLTIIDTKIKGLSVVLCYDGNLLQSAVDKGYHAGDNDTELRSSFSYKSLPSKQANISKTEQLLRAQSLNRMILDRSSESFLILLNIPEPPAQLERFWIYLLFIDKLTEGVNRALLIRGIDCETLADNCE</sequence>
<feature type="transmembrane region" description="Helical" evidence="5">
    <location>
        <begin position="368"/>
        <end position="391"/>
    </location>
</feature>
<dbReference type="InterPro" id="IPR004842">
    <property type="entry name" value="SLC12A_fam"/>
</dbReference>
<evidence type="ECO:0000313" key="9">
    <source>
        <dbReference type="Proteomes" id="UP000267096"/>
    </source>
</evidence>
<dbReference type="GO" id="GO:0015377">
    <property type="term" value="F:chloride:monoatomic cation symporter activity"/>
    <property type="evidence" value="ECO:0007669"/>
    <property type="project" value="InterPro"/>
</dbReference>
<dbReference type="OrthoDB" id="2020542at2759"/>
<dbReference type="Gene3D" id="1.20.1740.10">
    <property type="entry name" value="Amino acid/polyamine transporter I"/>
    <property type="match status" value="1"/>
</dbReference>
<dbReference type="PANTHER" id="PTHR11827:SF72">
    <property type="entry name" value="GH08340P"/>
    <property type="match status" value="1"/>
</dbReference>
<feature type="domain" description="SLC12A transporter C-terminal" evidence="7">
    <location>
        <begin position="384"/>
        <end position="451"/>
    </location>
</feature>
<evidence type="ECO:0000256" key="4">
    <source>
        <dbReference type="ARBA" id="ARBA00023136"/>
    </source>
</evidence>
<dbReference type="InterPro" id="IPR004841">
    <property type="entry name" value="AA-permease/SLC12A_dom"/>
</dbReference>
<reference evidence="8 9" key="2">
    <citation type="submission" date="2018-11" db="EMBL/GenBank/DDBJ databases">
        <authorList>
            <consortium name="Pathogen Informatics"/>
        </authorList>
    </citation>
    <scope>NUCLEOTIDE SEQUENCE [LARGE SCALE GENOMIC DNA]</scope>
</reference>
<feature type="domain" description="Amino acid permease/ SLC12A" evidence="6">
    <location>
        <begin position="82"/>
        <end position="285"/>
    </location>
</feature>
<feature type="transmembrane region" description="Helical" evidence="5">
    <location>
        <begin position="234"/>
        <end position="253"/>
    </location>
</feature>
<accession>A0A158PN02</accession>
<dbReference type="EMBL" id="UYRR01030992">
    <property type="protein sequence ID" value="VDK42687.1"/>
    <property type="molecule type" value="Genomic_DNA"/>
</dbReference>
<gene>
    <name evidence="8" type="ORF">ASIM_LOCUS10275</name>
</gene>
<dbReference type="InterPro" id="IPR018491">
    <property type="entry name" value="SLC12_C"/>
</dbReference>
<evidence type="ECO:0000256" key="5">
    <source>
        <dbReference type="SAM" id="Phobius"/>
    </source>
</evidence>
<dbReference type="AlphaFoldDB" id="A0A158PN02"/>